<name>A0A382WF86_9ZZZZ</name>
<dbReference type="EMBL" id="UINC01158958">
    <property type="protein sequence ID" value="SVD56781.1"/>
    <property type="molecule type" value="Genomic_DNA"/>
</dbReference>
<gene>
    <name evidence="2" type="ORF">METZ01_LOCUS409635</name>
</gene>
<sequence>SYIQKGLAPPLMGCQPLPREPF</sequence>
<dbReference type="AlphaFoldDB" id="A0A382WF86"/>
<organism evidence="2">
    <name type="scientific">marine metagenome</name>
    <dbReference type="NCBI Taxonomy" id="408172"/>
    <lineage>
        <taxon>unclassified sequences</taxon>
        <taxon>metagenomes</taxon>
        <taxon>ecological metagenomes</taxon>
    </lineage>
</organism>
<feature type="region of interest" description="Disordered" evidence="1">
    <location>
        <begin position="1"/>
        <end position="22"/>
    </location>
</feature>
<feature type="non-terminal residue" evidence="2">
    <location>
        <position position="1"/>
    </location>
</feature>
<proteinExistence type="predicted"/>
<accession>A0A382WF86</accession>
<protein>
    <submittedName>
        <fullName evidence="2">Uncharacterized protein</fullName>
    </submittedName>
</protein>
<reference evidence="2" key="1">
    <citation type="submission" date="2018-05" db="EMBL/GenBank/DDBJ databases">
        <authorList>
            <person name="Lanie J.A."/>
            <person name="Ng W.-L."/>
            <person name="Kazmierczak K.M."/>
            <person name="Andrzejewski T.M."/>
            <person name="Davidsen T.M."/>
            <person name="Wayne K.J."/>
            <person name="Tettelin H."/>
            <person name="Glass J.I."/>
            <person name="Rusch D."/>
            <person name="Podicherti R."/>
            <person name="Tsui H.-C.T."/>
            <person name="Winkler M.E."/>
        </authorList>
    </citation>
    <scope>NUCLEOTIDE SEQUENCE</scope>
</reference>
<evidence type="ECO:0000313" key="2">
    <source>
        <dbReference type="EMBL" id="SVD56781.1"/>
    </source>
</evidence>
<evidence type="ECO:0000256" key="1">
    <source>
        <dbReference type="SAM" id="MobiDB-lite"/>
    </source>
</evidence>